<organism evidence="2 3">
    <name type="scientific">Durusdinium trenchii</name>
    <dbReference type="NCBI Taxonomy" id="1381693"/>
    <lineage>
        <taxon>Eukaryota</taxon>
        <taxon>Sar</taxon>
        <taxon>Alveolata</taxon>
        <taxon>Dinophyceae</taxon>
        <taxon>Suessiales</taxon>
        <taxon>Symbiodiniaceae</taxon>
        <taxon>Durusdinium</taxon>
    </lineage>
</organism>
<gene>
    <name evidence="2" type="ORF">SCF082_LOCUS5794</name>
</gene>
<dbReference type="PANTHER" id="PTHR19860:SF40">
    <property type="entry name" value="WD40 REPEAT-CONTAINING PROTEIN"/>
    <property type="match status" value="1"/>
</dbReference>
<keyword evidence="3" id="KW-1185">Reference proteome</keyword>
<protein>
    <submittedName>
        <fullName evidence="2">Hypoxia-inducible factor 1-alpha inhibitor</fullName>
    </submittedName>
</protein>
<accession>A0ABP0I8D0</accession>
<keyword evidence="1" id="KW-0677">Repeat</keyword>
<proteinExistence type="predicted"/>
<dbReference type="InterPro" id="IPR051191">
    <property type="entry name" value="DCAF12"/>
</dbReference>
<dbReference type="PANTHER" id="PTHR19860">
    <property type="entry name" value="DDB1- AND CUL4-ASSOCIATED FACTOR 12-RELATED"/>
    <property type="match status" value="1"/>
</dbReference>
<evidence type="ECO:0000313" key="2">
    <source>
        <dbReference type="EMBL" id="CAK8998821.1"/>
    </source>
</evidence>
<sequence length="783" mass="86613">MALLVEGRCYAYLRSLKPLPGRLVAWSPSNSFDVCEVSSGGRYQLRAVQSGARAARLNVAVALQGEKSPGAPLFRDAMFGRLNQGGGDADAGMRMSSNKARQGHGMDVRLLRDVFSKGLCELLQDFLGREEELRWLLSYLTAGENQVNAVTRGRQEGSLGSFLFSLPSFVRSVQSFLAQKQLPPLIVEGSPGVGRSALLQAAARTAEQLPGLRVLLHRGSGERLLRRLYAAWRMEGRSGVVEGGRKQSLDPLNADSSIKRMASTRPELRDGIVQPPVTDEELLLMPVISNAGRSFDPNIAPNRFRFGMTALGLLRFRKEDDPACFTTPRGFACLRLEGLKGPAAEELQERLGCRVDGPVNPLELHLAAQLSRRNLDQCDLKELIAATVSTLKDAVGESVREALCAIACSRVGLHDEEMAILLEEHVAPGGLHAWSVIVNGLAPLLVREDTGCFKLKPLLLQAVEPSSGRALWHQRLANFFHALPEPKRRVEACYHFWRLNDTSSLLRCITEWTMFETLERAHRPALLDYCRAIGGYATMRRALSKADTASLHQRIVIGRFFSHVGEFAAAKEALLQAKPEAAASENPADLGQVCTLIAENEIRYWDSLRNWGSPGALKDLMECSRTAVDIFRRELERCDRMSTRVEYAQALSRWANGCFKISCVINMVMAYSFLSKADEAIQEVEDLFKGCPPSKVLGRAVLVRGVSKLVLGHNRQRYRLPHRDILVEAAHLLMRAEEILVHAAGEVNEGSIYTHGNLSELYLHDVGHVPERDSVGQNESVIF</sequence>
<comment type="caution">
    <text evidence="2">The sequence shown here is derived from an EMBL/GenBank/DDBJ whole genome shotgun (WGS) entry which is preliminary data.</text>
</comment>
<reference evidence="2 3" key="1">
    <citation type="submission" date="2024-02" db="EMBL/GenBank/DDBJ databases">
        <authorList>
            <person name="Chen Y."/>
            <person name="Shah S."/>
            <person name="Dougan E. K."/>
            <person name="Thang M."/>
            <person name="Chan C."/>
        </authorList>
    </citation>
    <scope>NUCLEOTIDE SEQUENCE [LARGE SCALE GENOMIC DNA]</scope>
</reference>
<dbReference type="EMBL" id="CAXAMM010003169">
    <property type="protein sequence ID" value="CAK8998821.1"/>
    <property type="molecule type" value="Genomic_DNA"/>
</dbReference>
<evidence type="ECO:0000313" key="3">
    <source>
        <dbReference type="Proteomes" id="UP001642464"/>
    </source>
</evidence>
<evidence type="ECO:0000256" key="1">
    <source>
        <dbReference type="ARBA" id="ARBA00022737"/>
    </source>
</evidence>
<dbReference type="Proteomes" id="UP001642464">
    <property type="component" value="Unassembled WGS sequence"/>
</dbReference>
<name>A0ABP0I8D0_9DINO</name>